<evidence type="ECO:0000256" key="3">
    <source>
        <dbReference type="ARBA" id="ARBA00019010"/>
    </source>
</evidence>
<dbReference type="Gene3D" id="3.40.50.300">
    <property type="entry name" value="P-loop containing nucleotide triphosphate hydrolases"/>
    <property type="match status" value="1"/>
</dbReference>
<evidence type="ECO:0000256" key="4">
    <source>
        <dbReference type="ARBA" id="ARBA00022490"/>
    </source>
</evidence>
<keyword evidence="8" id="KW-0067">ATP-binding</keyword>
<evidence type="ECO:0000256" key="8">
    <source>
        <dbReference type="ARBA" id="ARBA00022840"/>
    </source>
</evidence>
<reference evidence="11 12" key="2">
    <citation type="submission" date="2019-07" db="EMBL/GenBank/DDBJ databases">
        <title>Seonamhaeicola sp. W255 draft genome.</title>
        <authorList>
            <person name="Zhang X.-Y."/>
            <person name="Zhang R."/>
            <person name="Zhong Y.-L."/>
            <person name="Du Z.-J."/>
        </authorList>
    </citation>
    <scope>NUCLEOTIDE SEQUENCE [LARGE SCALE GENOMIC DNA]</scope>
    <source>
        <strain evidence="11 12">W255</strain>
    </source>
</reference>
<dbReference type="NCBIfam" id="TIGR00150">
    <property type="entry name" value="T6A_YjeE"/>
    <property type="match status" value="1"/>
</dbReference>
<dbReference type="InterPro" id="IPR003442">
    <property type="entry name" value="T6A_TsaE"/>
</dbReference>
<evidence type="ECO:0000256" key="6">
    <source>
        <dbReference type="ARBA" id="ARBA00022723"/>
    </source>
</evidence>
<keyword evidence="12" id="KW-1185">Reference proteome</keyword>
<dbReference type="RefSeq" id="WP_133356620.1">
    <property type="nucleotide sequence ID" value="NZ_SMZJ02000004.1"/>
</dbReference>
<comment type="similarity">
    <text evidence="2">Belongs to the TsaE family.</text>
</comment>
<dbReference type="Pfam" id="PF02367">
    <property type="entry name" value="TsaE"/>
    <property type="match status" value="1"/>
</dbReference>
<dbReference type="PANTHER" id="PTHR33540">
    <property type="entry name" value="TRNA THREONYLCARBAMOYLADENOSINE BIOSYNTHESIS PROTEIN TSAE"/>
    <property type="match status" value="1"/>
</dbReference>
<dbReference type="EMBL" id="SMZJ02000004">
    <property type="protein sequence ID" value="TWO33035.1"/>
    <property type="molecule type" value="Genomic_DNA"/>
</dbReference>
<protein>
    <recommendedName>
        <fullName evidence="3">tRNA threonylcarbamoyladenosine biosynthesis protein TsaE</fullName>
    </recommendedName>
    <alternativeName>
        <fullName evidence="10">t(6)A37 threonylcarbamoyladenosine biosynthesis protein TsaE</fullName>
    </alternativeName>
</protein>
<sequence length="143" mass="16729">MRVIYKLENVDTIAKEIINNVKSKTIFFYGNMGTGKTTLIKSIVKCLGSKDEVSSPTFSIVNEYETENQIIYHFDLYRINDLEEAYNFGIEDYLFSNKWILIEWPELIEHIVPEHDSINITLRDDNSRILELKCKPNLTEKTC</sequence>
<dbReference type="Proteomes" id="UP000295814">
    <property type="component" value="Unassembled WGS sequence"/>
</dbReference>
<evidence type="ECO:0000256" key="9">
    <source>
        <dbReference type="ARBA" id="ARBA00022842"/>
    </source>
</evidence>
<keyword evidence="11" id="KW-0808">Transferase</keyword>
<comment type="subcellular location">
    <subcellularLocation>
        <location evidence="1">Cytoplasm</location>
    </subcellularLocation>
</comment>
<dbReference type="GO" id="GO:0046872">
    <property type="term" value="F:metal ion binding"/>
    <property type="evidence" value="ECO:0007669"/>
    <property type="project" value="UniProtKB-KW"/>
</dbReference>
<dbReference type="OrthoDB" id="9815896at2"/>
<dbReference type="GO" id="GO:0016740">
    <property type="term" value="F:transferase activity"/>
    <property type="evidence" value="ECO:0007669"/>
    <property type="project" value="UniProtKB-KW"/>
</dbReference>
<dbReference type="InterPro" id="IPR027417">
    <property type="entry name" value="P-loop_NTPase"/>
</dbReference>
<dbReference type="AlphaFoldDB" id="A0A562YEI3"/>
<evidence type="ECO:0000313" key="12">
    <source>
        <dbReference type="Proteomes" id="UP000295814"/>
    </source>
</evidence>
<evidence type="ECO:0000256" key="2">
    <source>
        <dbReference type="ARBA" id="ARBA00007599"/>
    </source>
</evidence>
<dbReference type="GO" id="GO:0005524">
    <property type="term" value="F:ATP binding"/>
    <property type="evidence" value="ECO:0007669"/>
    <property type="project" value="UniProtKB-KW"/>
</dbReference>
<evidence type="ECO:0000313" key="11">
    <source>
        <dbReference type="EMBL" id="TWO33035.1"/>
    </source>
</evidence>
<dbReference type="SUPFAM" id="SSF52540">
    <property type="entry name" value="P-loop containing nucleoside triphosphate hydrolases"/>
    <property type="match status" value="1"/>
</dbReference>
<evidence type="ECO:0000256" key="1">
    <source>
        <dbReference type="ARBA" id="ARBA00004496"/>
    </source>
</evidence>
<keyword evidence="4" id="KW-0963">Cytoplasm</keyword>
<proteinExistence type="inferred from homology"/>
<evidence type="ECO:0000256" key="5">
    <source>
        <dbReference type="ARBA" id="ARBA00022694"/>
    </source>
</evidence>
<dbReference type="GO" id="GO:0005737">
    <property type="term" value="C:cytoplasm"/>
    <property type="evidence" value="ECO:0007669"/>
    <property type="project" value="UniProtKB-SubCell"/>
</dbReference>
<dbReference type="PANTHER" id="PTHR33540:SF2">
    <property type="entry name" value="TRNA THREONYLCARBAMOYLADENOSINE BIOSYNTHESIS PROTEIN TSAE"/>
    <property type="match status" value="1"/>
</dbReference>
<reference evidence="11 12" key="1">
    <citation type="submission" date="2019-03" db="EMBL/GenBank/DDBJ databases">
        <authorList>
            <person name="Zhong Y.L."/>
        </authorList>
    </citation>
    <scope>NUCLEOTIDE SEQUENCE [LARGE SCALE GENOMIC DNA]</scope>
    <source>
        <strain evidence="11 12">W255</strain>
    </source>
</reference>
<gene>
    <name evidence="11" type="primary">tsaE</name>
    <name evidence="11" type="ORF">E1J38_009250</name>
</gene>
<keyword evidence="7" id="KW-0547">Nucleotide-binding</keyword>
<organism evidence="11 12">
    <name type="scientific">Seonamhaeicola sediminis</name>
    <dbReference type="NCBI Taxonomy" id="2528206"/>
    <lineage>
        <taxon>Bacteria</taxon>
        <taxon>Pseudomonadati</taxon>
        <taxon>Bacteroidota</taxon>
        <taxon>Flavobacteriia</taxon>
        <taxon>Flavobacteriales</taxon>
        <taxon>Flavobacteriaceae</taxon>
    </lineage>
</organism>
<dbReference type="GO" id="GO:0002949">
    <property type="term" value="P:tRNA threonylcarbamoyladenosine modification"/>
    <property type="evidence" value="ECO:0007669"/>
    <property type="project" value="InterPro"/>
</dbReference>
<keyword evidence="6" id="KW-0479">Metal-binding</keyword>
<comment type="caution">
    <text evidence="11">The sequence shown here is derived from an EMBL/GenBank/DDBJ whole genome shotgun (WGS) entry which is preliminary data.</text>
</comment>
<keyword evidence="9" id="KW-0460">Magnesium</keyword>
<name>A0A562YEI3_9FLAO</name>
<evidence type="ECO:0000256" key="10">
    <source>
        <dbReference type="ARBA" id="ARBA00032441"/>
    </source>
</evidence>
<accession>A0A562YEI3</accession>
<keyword evidence="5" id="KW-0819">tRNA processing</keyword>
<evidence type="ECO:0000256" key="7">
    <source>
        <dbReference type="ARBA" id="ARBA00022741"/>
    </source>
</evidence>